<feature type="region of interest" description="Disordered" evidence="1">
    <location>
        <begin position="581"/>
        <end position="613"/>
    </location>
</feature>
<protein>
    <submittedName>
        <fullName evidence="2">Uncharacterized protein</fullName>
    </submittedName>
</protein>
<evidence type="ECO:0000313" key="3">
    <source>
        <dbReference type="Proteomes" id="UP001303160"/>
    </source>
</evidence>
<reference evidence="2" key="1">
    <citation type="journal article" date="2023" name="Mol. Phylogenet. Evol.">
        <title>Genome-scale phylogeny and comparative genomics of the fungal order Sordariales.</title>
        <authorList>
            <person name="Hensen N."/>
            <person name="Bonometti L."/>
            <person name="Westerberg I."/>
            <person name="Brannstrom I.O."/>
            <person name="Guillou S."/>
            <person name="Cros-Aarteil S."/>
            <person name="Calhoun S."/>
            <person name="Haridas S."/>
            <person name="Kuo A."/>
            <person name="Mondo S."/>
            <person name="Pangilinan J."/>
            <person name="Riley R."/>
            <person name="LaButti K."/>
            <person name="Andreopoulos B."/>
            <person name="Lipzen A."/>
            <person name="Chen C."/>
            <person name="Yan M."/>
            <person name="Daum C."/>
            <person name="Ng V."/>
            <person name="Clum A."/>
            <person name="Steindorff A."/>
            <person name="Ohm R.A."/>
            <person name="Martin F."/>
            <person name="Silar P."/>
            <person name="Natvig D.O."/>
            <person name="Lalanne C."/>
            <person name="Gautier V."/>
            <person name="Ament-Velasquez S.L."/>
            <person name="Kruys A."/>
            <person name="Hutchinson M.I."/>
            <person name="Powell A.J."/>
            <person name="Barry K."/>
            <person name="Miller A.N."/>
            <person name="Grigoriev I.V."/>
            <person name="Debuchy R."/>
            <person name="Gladieux P."/>
            <person name="Hiltunen Thoren M."/>
            <person name="Johannesson H."/>
        </authorList>
    </citation>
    <scope>NUCLEOTIDE SEQUENCE</scope>
    <source>
        <strain evidence="2">CBS 315.58</strain>
    </source>
</reference>
<feature type="region of interest" description="Disordered" evidence="1">
    <location>
        <begin position="692"/>
        <end position="753"/>
    </location>
</feature>
<feature type="region of interest" description="Disordered" evidence="1">
    <location>
        <begin position="659"/>
        <end position="680"/>
    </location>
</feature>
<feature type="compositionally biased region" description="Polar residues" evidence="1">
    <location>
        <begin position="588"/>
        <end position="599"/>
    </location>
</feature>
<dbReference type="EMBL" id="MU863991">
    <property type="protein sequence ID" value="KAK4196180.1"/>
    <property type="molecule type" value="Genomic_DNA"/>
</dbReference>
<gene>
    <name evidence="2" type="ORF">QBC40DRAFT_287773</name>
</gene>
<feature type="compositionally biased region" description="Low complexity" evidence="1">
    <location>
        <begin position="738"/>
        <end position="753"/>
    </location>
</feature>
<keyword evidence="3" id="KW-1185">Reference proteome</keyword>
<feature type="region of interest" description="Disordered" evidence="1">
    <location>
        <begin position="464"/>
        <end position="490"/>
    </location>
</feature>
<accession>A0AAN7ASP4</accession>
<feature type="compositionally biased region" description="Polar residues" evidence="1">
    <location>
        <begin position="383"/>
        <end position="393"/>
    </location>
</feature>
<reference evidence="2" key="2">
    <citation type="submission" date="2023-05" db="EMBL/GenBank/DDBJ databases">
        <authorList>
            <consortium name="Lawrence Berkeley National Laboratory"/>
            <person name="Steindorff A."/>
            <person name="Hensen N."/>
            <person name="Bonometti L."/>
            <person name="Westerberg I."/>
            <person name="Brannstrom I.O."/>
            <person name="Guillou S."/>
            <person name="Cros-Aarteil S."/>
            <person name="Calhoun S."/>
            <person name="Haridas S."/>
            <person name="Kuo A."/>
            <person name="Mondo S."/>
            <person name="Pangilinan J."/>
            <person name="Riley R."/>
            <person name="Labutti K."/>
            <person name="Andreopoulos B."/>
            <person name="Lipzen A."/>
            <person name="Chen C."/>
            <person name="Yanf M."/>
            <person name="Daum C."/>
            <person name="Ng V."/>
            <person name="Clum A."/>
            <person name="Ohm R."/>
            <person name="Martin F."/>
            <person name="Silar P."/>
            <person name="Natvig D."/>
            <person name="Lalanne C."/>
            <person name="Gautier V."/>
            <person name="Ament-Velasquez S.L."/>
            <person name="Kruys A."/>
            <person name="Hutchinson M.I."/>
            <person name="Powell A.J."/>
            <person name="Barry K."/>
            <person name="Miller A.N."/>
            <person name="Grigoriev I.V."/>
            <person name="Debuchy R."/>
            <person name="Gladieux P."/>
            <person name="Thoren M.H."/>
            <person name="Johannesson H."/>
        </authorList>
    </citation>
    <scope>NUCLEOTIDE SEQUENCE</scope>
    <source>
        <strain evidence="2">CBS 315.58</strain>
    </source>
</reference>
<organism evidence="2 3">
    <name type="scientific">Triangularia verruculosa</name>
    <dbReference type="NCBI Taxonomy" id="2587418"/>
    <lineage>
        <taxon>Eukaryota</taxon>
        <taxon>Fungi</taxon>
        <taxon>Dikarya</taxon>
        <taxon>Ascomycota</taxon>
        <taxon>Pezizomycotina</taxon>
        <taxon>Sordariomycetes</taxon>
        <taxon>Sordariomycetidae</taxon>
        <taxon>Sordariales</taxon>
        <taxon>Podosporaceae</taxon>
        <taxon>Triangularia</taxon>
    </lineage>
</organism>
<feature type="region of interest" description="Disordered" evidence="1">
    <location>
        <begin position="19"/>
        <end position="57"/>
    </location>
</feature>
<feature type="region of interest" description="Disordered" evidence="1">
    <location>
        <begin position="382"/>
        <end position="421"/>
    </location>
</feature>
<feature type="compositionally biased region" description="Polar residues" evidence="1">
    <location>
        <begin position="473"/>
        <end position="490"/>
    </location>
</feature>
<name>A0AAN7ASP4_9PEZI</name>
<feature type="region of interest" description="Disordered" evidence="1">
    <location>
        <begin position="136"/>
        <end position="250"/>
    </location>
</feature>
<feature type="compositionally biased region" description="Polar residues" evidence="1">
    <location>
        <begin position="693"/>
        <end position="702"/>
    </location>
</feature>
<feature type="compositionally biased region" description="Basic residues" evidence="1">
    <location>
        <begin position="709"/>
        <end position="720"/>
    </location>
</feature>
<dbReference type="AlphaFoldDB" id="A0AAN7ASP4"/>
<feature type="compositionally biased region" description="Low complexity" evidence="1">
    <location>
        <begin position="220"/>
        <end position="239"/>
    </location>
</feature>
<evidence type="ECO:0000256" key="1">
    <source>
        <dbReference type="SAM" id="MobiDB-lite"/>
    </source>
</evidence>
<sequence>MSDPEFAVTLVPASRSFIAHEHAPYQASTTKGRERSRGRSSSLGPSAQGPPPRRSVSSMKILFPLTLSPTFQTQTDPMDMSTSNAESICSSASTNEMGLINDEPLADCNFPEMLVRDLETSEVVFRTKSMTAGCPSAAFASSSEDEYGPQPGRAIPRPPTPMYQPSDDKPPSSYDEPFDEEEHAGGRSESTDSLSVGSDGMDPPPSIRLRGHSVTTAATSVSGRRSSSFSQKANSRSSPSTPPASPAMAQTHHGTWFDAEGEADATINSRIQGSSHVRQRSRDVQRVLGSHGTDINTFSYNDGMARHTEAIAHHLRPNSPSSYERPCTPSSQISQLIRERPRLVNIPPTAIPKRKSSLNRGHIRTLSNSSMAPSVYERLGRTSMGQSATSASMQVLGARPGDRFGDSSRPPSRGRDGNDHVYSRRLDGAFFPDNLSENVFLDDDEEIRATGVYSHPLHTKPLIHSFNGRPLGSPNTNVPETQRTTHSATPYLTPGIPLPPDVLEVLRVSISCFPETMLTTSSLTIDNIRTYSKKLRHGRASECDLMGDDRSLYSSAGSLKPQPSRKWKLHWFGQSHKINKTQQHQRQHSPAISGNSTDVDTLGAARSPRQTAEASWRPIRAIFPFGSDYLCDALYAHVLAYNYIGTLCPPTQMPPLHPQVSGSVGHRPCGSSLDDPGNKNRVPKKAASVLGMQDSNLQNRPTTPGGGPYHRRSRSHRFLRRRDSQGRASIRSRGSMASGFEGNGNTNGNNSVASGMRELHNGLAKCIALLVSTLKKTETGDLQSIESGGDTSTLLIREREAHDESGEVDVLLLRALCEVVRISEA</sequence>
<comment type="caution">
    <text evidence="2">The sequence shown here is derived from an EMBL/GenBank/DDBJ whole genome shotgun (WGS) entry which is preliminary data.</text>
</comment>
<evidence type="ECO:0000313" key="2">
    <source>
        <dbReference type="EMBL" id="KAK4196180.1"/>
    </source>
</evidence>
<dbReference type="Proteomes" id="UP001303160">
    <property type="component" value="Unassembled WGS sequence"/>
</dbReference>
<proteinExistence type="predicted"/>